<dbReference type="Pfam" id="PF08478">
    <property type="entry name" value="POTRA_1"/>
    <property type="match status" value="1"/>
</dbReference>
<dbReference type="PANTHER" id="PTHR37820:SF1">
    <property type="entry name" value="CELL DIVISION PROTEIN FTSQ"/>
    <property type="match status" value="1"/>
</dbReference>
<keyword evidence="11" id="KW-1185">Reference proteome</keyword>
<comment type="similarity">
    <text evidence="8">Belongs to the FtsQ/DivIB family. DivIB subfamily.</text>
</comment>
<comment type="caution">
    <text evidence="10">The sequence shown here is derived from an EMBL/GenBank/DDBJ whole genome shotgun (WGS) entry which is preliminary data.</text>
</comment>
<dbReference type="RefSeq" id="WP_124563584.1">
    <property type="nucleotide sequence ID" value="NZ_JARRRY010000001.1"/>
</dbReference>
<dbReference type="HAMAP" id="MF_00912">
    <property type="entry name" value="DivIB"/>
    <property type="match status" value="1"/>
</dbReference>
<feature type="domain" description="POTRA" evidence="9">
    <location>
        <begin position="50"/>
        <end position="118"/>
    </location>
</feature>
<dbReference type="InterPro" id="IPR013685">
    <property type="entry name" value="POTRA_FtsQ_type"/>
</dbReference>
<dbReference type="Pfam" id="PF03799">
    <property type="entry name" value="FtsQ_DivIB_C"/>
    <property type="match status" value="1"/>
</dbReference>
<evidence type="ECO:0000256" key="8">
    <source>
        <dbReference type="HAMAP-Rule" id="MF_00912"/>
    </source>
</evidence>
<keyword evidence="2 8" id="KW-1003">Cell membrane</keyword>
<evidence type="ECO:0000256" key="5">
    <source>
        <dbReference type="ARBA" id="ARBA00022989"/>
    </source>
</evidence>
<dbReference type="Gene3D" id="3.10.20.310">
    <property type="entry name" value="membrane protein fhac"/>
    <property type="match status" value="1"/>
</dbReference>
<organism evidence="10 11">
    <name type="scientific">Ectobacillus antri</name>
    <dbReference type="NCBI Taxonomy" id="2486280"/>
    <lineage>
        <taxon>Bacteria</taxon>
        <taxon>Bacillati</taxon>
        <taxon>Bacillota</taxon>
        <taxon>Bacilli</taxon>
        <taxon>Bacillales</taxon>
        <taxon>Bacillaceae</taxon>
        <taxon>Ectobacillus</taxon>
    </lineage>
</organism>
<comment type="function">
    <text evidence="8">Cell division protein that may be involved in stabilizing or promoting the assembly of the division complex.</text>
</comment>
<dbReference type="InterPro" id="IPR034746">
    <property type="entry name" value="POTRA"/>
</dbReference>
<evidence type="ECO:0000256" key="4">
    <source>
        <dbReference type="ARBA" id="ARBA00022692"/>
    </source>
</evidence>
<evidence type="ECO:0000256" key="1">
    <source>
        <dbReference type="ARBA" id="ARBA00004370"/>
    </source>
</evidence>
<sequence>MENGKIIQLEDRVPKLKLQKRKKSNRRLILYISILFLLVLFLIYFRSPFSNIGSITVKGNHYMTKQQVLKTAGITLQSSYFRVVPEQVEKKLKEKAEVKHVVVSKILPNKIDIHITEYKTIGFLQTEKGPIPLLENGQTMPAVKNKKLPVAAPLLVDFSEKEKLVQLSEELKLLSDSVFRSISEIKYTPKGADALHVTLYMNEGYEVSATIQDFAKRMEAYPLILKQVKSGSKARIHLDVAAYIEYINEGGATP</sequence>
<dbReference type="InterPro" id="IPR050487">
    <property type="entry name" value="FtsQ_DivIB"/>
</dbReference>
<comment type="subcellular location">
    <subcellularLocation>
        <location evidence="8">Cell membrane</location>
        <topology evidence="8">Single-pass type II membrane protein</topology>
    </subcellularLocation>
    <subcellularLocation>
        <location evidence="1">Membrane</location>
    </subcellularLocation>
    <text evidence="8">Localizes to the division septum.</text>
</comment>
<keyword evidence="7 8" id="KW-0131">Cell cycle</keyword>
<feature type="transmembrane region" description="Helical" evidence="8">
    <location>
        <begin position="28"/>
        <end position="45"/>
    </location>
</feature>
<reference evidence="10 11" key="1">
    <citation type="submission" date="2023-04" db="EMBL/GenBank/DDBJ databases">
        <title>Ectobacillus antri isolated from activated sludge.</title>
        <authorList>
            <person name="Yan P."/>
            <person name="Liu X."/>
        </authorList>
    </citation>
    <scope>NUCLEOTIDE SEQUENCE [LARGE SCALE GENOMIC DNA]</scope>
    <source>
        <strain evidence="10 11">C18H</strain>
    </source>
</reference>
<dbReference type="PROSITE" id="PS51779">
    <property type="entry name" value="POTRA"/>
    <property type="match status" value="1"/>
</dbReference>
<keyword evidence="3 8" id="KW-0132">Cell division</keyword>
<dbReference type="InterPro" id="IPR005548">
    <property type="entry name" value="Cell_div_FtsQ/DivIB_C"/>
</dbReference>
<evidence type="ECO:0000313" key="11">
    <source>
        <dbReference type="Proteomes" id="UP001218246"/>
    </source>
</evidence>
<dbReference type="InterPro" id="IPR026580">
    <property type="entry name" value="DivIB"/>
</dbReference>
<proteinExistence type="inferred from homology"/>
<name>A0ABT6H0R4_9BACI</name>
<dbReference type="EMBL" id="JARULN010000001">
    <property type="protein sequence ID" value="MDG5752512.1"/>
    <property type="molecule type" value="Genomic_DNA"/>
</dbReference>
<keyword evidence="4 8" id="KW-0812">Transmembrane</keyword>
<dbReference type="PANTHER" id="PTHR37820">
    <property type="entry name" value="CELL DIVISION PROTEIN DIVIB"/>
    <property type="match status" value="1"/>
</dbReference>
<evidence type="ECO:0000313" key="10">
    <source>
        <dbReference type="EMBL" id="MDG5752512.1"/>
    </source>
</evidence>
<evidence type="ECO:0000256" key="2">
    <source>
        <dbReference type="ARBA" id="ARBA00022475"/>
    </source>
</evidence>
<accession>A0ABT6H0R4</accession>
<evidence type="ECO:0000256" key="3">
    <source>
        <dbReference type="ARBA" id="ARBA00022618"/>
    </source>
</evidence>
<evidence type="ECO:0000256" key="6">
    <source>
        <dbReference type="ARBA" id="ARBA00023136"/>
    </source>
</evidence>
<evidence type="ECO:0000259" key="9">
    <source>
        <dbReference type="PROSITE" id="PS51779"/>
    </source>
</evidence>
<evidence type="ECO:0000256" key="7">
    <source>
        <dbReference type="ARBA" id="ARBA00023306"/>
    </source>
</evidence>
<dbReference type="Gene3D" id="3.40.50.10960">
    <property type="match status" value="1"/>
</dbReference>
<keyword evidence="6 8" id="KW-0472">Membrane</keyword>
<dbReference type="Proteomes" id="UP001218246">
    <property type="component" value="Unassembled WGS sequence"/>
</dbReference>
<gene>
    <name evidence="8" type="primary">divIB</name>
    <name evidence="10" type="ORF">P6P90_00665</name>
</gene>
<keyword evidence="5 8" id="KW-1133">Transmembrane helix</keyword>
<protein>
    <recommendedName>
        <fullName evidence="8">Cell division protein DivIB</fullName>
    </recommendedName>
</protein>